<dbReference type="InterPro" id="IPR006578">
    <property type="entry name" value="MADF-dom"/>
</dbReference>
<keyword evidence="3" id="KW-1185">Reference proteome</keyword>
<evidence type="ECO:0000259" key="2">
    <source>
        <dbReference type="PROSITE" id="PS51029"/>
    </source>
</evidence>
<dbReference type="InParanoid" id="A0A6P7J904"/>
<feature type="compositionally biased region" description="Low complexity" evidence="1">
    <location>
        <begin position="572"/>
        <end position="587"/>
    </location>
</feature>
<dbReference type="Pfam" id="PF10545">
    <property type="entry name" value="MADF_DNA_bdg"/>
    <property type="match status" value="3"/>
</dbReference>
<proteinExistence type="predicted"/>
<evidence type="ECO:0000256" key="1">
    <source>
        <dbReference type="SAM" id="MobiDB-lite"/>
    </source>
</evidence>
<feature type="region of interest" description="Disordered" evidence="1">
    <location>
        <begin position="562"/>
        <end position="608"/>
    </location>
</feature>
<dbReference type="GeneID" id="114443450"/>
<dbReference type="AlphaFoldDB" id="A0A6P7J904"/>
<feature type="region of interest" description="Disordered" evidence="1">
    <location>
        <begin position="367"/>
        <end position="398"/>
    </location>
</feature>
<accession>A0A6P7J904</accession>
<feature type="compositionally biased region" description="Low complexity" evidence="1">
    <location>
        <begin position="311"/>
        <end position="323"/>
    </location>
</feature>
<dbReference type="PROSITE" id="PS51029">
    <property type="entry name" value="MADF"/>
    <property type="match status" value="3"/>
</dbReference>
<feature type="compositionally biased region" description="Low complexity" evidence="1">
    <location>
        <begin position="367"/>
        <end position="381"/>
    </location>
</feature>
<evidence type="ECO:0000313" key="3">
    <source>
        <dbReference type="Proteomes" id="UP000515145"/>
    </source>
</evidence>
<feature type="domain" description="MADF" evidence="2">
    <location>
        <begin position="190"/>
        <end position="284"/>
    </location>
</feature>
<evidence type="ECO:0000313" key="4">
    <source>
        <dbReference type="RefSeq" id="XP_028273287.1"/>
    </source>
</evidence>
<dbReference type="Proteomes" id="UP000515145">
    <property type="component" value="Chromosome 12"/>
</dbReference>
<organism evidence="3 4">
    <name type="scientific">Parambassis ranga</name>
    <name type="common">Indian glassy fish</name>
    <dbReference type="NCBI Taxonomy" id="210632"/>
    <lineage>
        <taxon>Eukaryota</taxon>
        <taxon>Metazoa</taxon>
        <taxon>Chordata</taxon>
        <taxon>Craniata</taxon>
        <taxon>Vertebrata</taxon>
        <taxon>Euteleostomi</taxon>
        <taxon>Actinopterygii</taxon>
        <taxon>Neopterygii</taxon>
        <taxon>Teleostei</taxon>
        <taxon>Neoteleostei</taxon>
        <taxon>Acanthomorphata</taxon>
        <taxon>Ovalentaria</taxon>
        <taxon>Ambassidae</taxon>
        <taxon>Parambassis</taxon>
    </lineage>
</organism>
<sequence length="663" mass="75248">MATTNMEVCPFSFTPERYWTEEKERALISFFSKHSCLWNHKSESYKNRQLRWKTLERLRILLSAHPPPVPFTVEDIKNKFKNLRTTFQRQYKMVKASKVCNSDDVFVPQWKHYQQLMFLQGCCDQDDSADGPPLSPLIVSQEESQSVLPSSGLIISFLPTPSTSTTSTTSSSVPSSILVKCYWTEERERALISFYAEHSCLWSKKSENHNNRQLRMRLLEALRSQLSDHTVSFSVEDIKCKFKNLRTVFNREYKAVQASRSSDKPYTSKWKHYQQLLFICESCDEDDGTDDVQIIIPQENKDLEHVNQTLSSTLSNLSRPPNSTKLSNTSVPCSSSQSDTKTSSSTVYQIFLSDNHVLSGQTAISTLPASPSSSLPDTKSSANPSPLNVSATGSVQSDSRLSTDSRCLWNEAKVQQLISFYSEHTCLWNHKSEGYRNRLLRQSLLETLSNLLSPNEPVPFTVEDIKTKFRNLRTIFQREHKAVSSNKTCGSEDFYLPKWKHYRELMFLCDSCDEDEPDDVHFHEPQESSLLHLDSQSPLSSSLHYRAANQTATKLNIRSRFLEAPPSPTPPDSQHSSPSSSPSTSSSLTDGRLSGRKRAGGRAASTTSEVLDLMRTLCKNQTESPHAGFLKYIEECLNETPQDKVKKLKKKIIETIHTMAEDV</sequence>
<name>A0A6P7J904_9TELE</name>
<dbReference type="SMART" id="SM00595">
    <property type="entry name" value="MADF"/>
    <property type="match status" value="3"/>
</dbReference>
<feature type="domain" description="MADF" evidence="2">
    <location>
        <begin position="26"/>
        <end position="124"/>
    </location>
</feature>
<gene>
    <name evidence="4" type="primary">LOC114443450</name>
</gene>
<feature type="compositionally biased region" description="Polar residues" evidence="1">
    <location>
        <begin position="382"/>
        <end position="398"/>
    </location>
</feature>
<protein>
    <submittedName>
        <fullName evidence="4">Uncharacterized protein LOC114443450</fullName>
    </submittedName>
</protein>
<reference evidence="4" key="1">
    <citation type="submission" date="2025-08" db="UniProtKB">
        <authorList>
            <consortium name="RefSeq"/>
        </authorList>
    </citation>
    <scope>IDENTIFICATION</scope>
</reference>
<dbReference type="RefSeq" id="XP_028273287.1">
    <property type="nucleotide sequence ID" value="XM_028417486.1"/>
</dbReference>
<dbReference type="OrthoDB" id="8961911at2759"/>
<feature type="region of interest" description="Disordered" evidence="1">
    <location>
        <begin position="311"/>
        <end position="341"/>
    </location>
</feature>
<feature type="domain" description="MADF" evidence="2">
    <location>
        <begin position="416"/>
        <end position="513"/>
    </location>
</feature>
<feature type="compositionally biased region" description="Polar residues" evidence="1">
    <location>
        <begin position="324"/>
        <end position="333"/>
    </location>
</feature>
<dbReference type="PANTHER" id="PTHR21505">
    <property type="entry name" value="MADF DOMAIN-CONTAINING PROTEIN-RELATED"/>
    <property type="match status" value="1"/>
</dbReference>
<dbReference type="PANTHER" id="PTHR21505:SF12">
    <property type="entry name" value="MADF DOMAIN-CONTAINING PROTEIN-RELATED"/>
    <property type="match status" value="1"/>
</dbReference>